<name>A0AAE0M1A4_9PEZI</name>
<proteinExistence type="predicted"/>
<evidence type="ECO:0000313" key="2">
    <source>
        <dbReference type="EMBL" id="KAK3315335.1"/>
    </source>
</evidence>
<keyword evidence="1" id="KW-1133">Transmembrane helix</keyword>
<protein>
    <recommendedName>
        <fullName evidence="4">Chorismate synthase protein</fullName>
    </recommendedName>
</protein>
<feature type="transmembrane region" description="Helical" evidence="1">
    <location>
        <begin position="227"/>
        <end position="248"/>
    </location>
</feature>
<evidence type="ECO:0008006" key="4">
    <source>
        <dbReference type="Google" id="ProtNLM"/>
    </source>
</evidence>
<dbReference type="EMBL" id="JAUEDM010000006">
    <property type="protein sequence ID" value="KAK3315335.1"/>
    <property type="molecule type" value="Genomic_DNA"/>
</dbReference>
<feature type="transmembrane region" description="Helical" evidence="1">
    <location>
        <begin position="186"/>
        <end position="207"/>
    </location>
</feature>
<keyword evidence="1" id="KW-0472">Membrane</keyword>
<dbReference type="PANTHER" id="PTHR39470">
    <property type="entry name" value="CHROMOSOME 10, WHOLE GENOME SHOTGUN SEQUENCE"/>
    <property type="match status" value="1"/>
</dbReference>
<evidence type="ECO:0000256" key="1">
    <source>
        <dbReference type="SAM" id="Phobius"/>
    </source>
</evidence>
<feature type="transmembrane region" description="Helical" evidence="1">
    <location>
        <begin position="49"/>
        <end position="66"/>
    </location>
</feature>
<keyword evidence="1" id="KW-0812">Transmembrane</keyword>
<gene>
    <name evidence="2" type="ORF">B0H66DRAFT_342027</name>
</gene>
<dbReference type="AlphaFoldDB" id="A0AAE0M1A4"/>
<dbReference type="PANTHER" id="PTHR39470:SF1">
    <property type="entry name" value="CHORISMATE SYNTHASE PROTEIN"/>
    <property type="match status" value="1"/>
</dbReference>
<keyword evidence="3" id="KW-1185">Reference proteome</keyword>
<feature type="transmembrane region" description="Helical" evidence="1">
    <location>
        <begin position="6"/>
        <end position="28"/>
    </location>
</feature>
<evidence type="ECO:0000313" key="3">
    <source>
        <dbReference type="Proteomes" id="UP001283341"/>
    </source>
</evidence>
<comment type="caution">
    <text evidence="2">The sequence shown here is derived from an EMBL/GenBank/DDBJ whole genome shotgun (WGS) entry which is preliminary data.</text>
</comment>
<organism evidence="2 3">
    <name type="scientific">Apodospora peruviana</name>
    <dbReference type="NCBI Taxonomy" id="516989"/>
    <lineage>
        <taxon>Eukaryota</taxon>
        <taxon>Fungi</taxon>
        <taxon>Dikarya</taxon>
        <taxon>Ascomycota</taxon>
        <taxon>Pezizomycotina</taxon>
        <taxon>Sordariomycetes</taxon>
        <taxon>Sordariomycetidae</taxon>
        <taxon>Sordariales</taxon>
        <taxon>Lasiosphaeriaceae</taxon>
        <taxon>Apodospora</taxon>
    </lineage>
</organism>
<reference evidence="2" key="2">
    <citation type="submission" date="2023-06" db="EMBL/GenBank/DDBJ databases">
        <authorList>
            <consortium name="Lawrence Berkeley National Laboratory"/>
            <person name="Haridas S."/>
            <person name="Hensen N."/>
            <person name="Bonometti L."/>
            <person name="Westerberg I."/>
            <person name="Brannstrom I.O."/>
            <person name="Guillou S."/>
            <person name="Cros-Aarteil S."/>
            <person name="Calhoun S."/>
            <person name="Kuo A."/>
            <person name="Mondo S."/>
            <person name="Pangilinan J."/>
            <person name="Riley R."/>
            <person name="Labutti K."/>
            <person name="Andreopoulos B."/>
            <person name="Lipzen A."/>
            <person name="Chen C."/>
            <person name="Yanf M."/>
            <person name="Daum C."/>
            <person name="Ng V."/>
            <person name="Clum A."/>
            <person name="Steindorff A."/>
            <person name="Ohm R."/>
            <person name="Martin F."/>
            <person name="Silar P."/>
            <person name="Natvig D."/>
            <person name="Lalanne C."/>
            <person name="Gautier V."/>
            <person name="Ament-Velasquez S.L."/>
            <person name="Kruys A."/>
            <person name="Hutchinson M.I."/>
            <person name="Powell A.J."/>
            <person name="Barry K."/>
            <person name="Miller A.N."/>
            <person name="Grigoriev I.V."/>
            <person name="Debuchy R."/>
            <person name="Gladieux P."/>
            <person name="Thoren M.H."/>
            <person name="Johannesson H."/>
        </authorList>
    </citation>
    <scope>NUCLEOTIDE SEQUENCE</scope>
    <source>
        <strain evidence="2">CBS 118394</strain>
    </source>
</reference>
<dbReference type="Proteomes" id="UP001283341">
    <property type="component" value="Unassembled WGS sequence"/>
</dbReference>
<accession>A0AAE0M1A4</accession>
<reference evidence="2" key="1">
    <citation type="journal article" date="2023" name="Mol. Phylogenet. Evol.">
        <title>Genome-scale phylogeny and comparative genomics of the fungal order Sordariales.</title>
        <authorList>
            <person name="Hensen N."/>
            <person name="Bonometti L."/>
            <person name="Westerberg I."/>
            <person name="Brannstrom I.O."/>
            <person name="Guillou S."/>
            <person name="Cros-Aarteil S."/>
            <person name="Calhoun S."/>
            <person name="Haridas S."/>
            <person name="Kuo A."/>
            <person name="Mondo S."/>
            <person name="Pangilinan J."/>
            <person name="Riley R."/>
            <person name="LaButti K."/>
            <person name="Andreopoulos B."/>
            <person name="Lipzen A."/>
            <person name="Chen C."/>
            <person name="Yan M."/>
            <person name="Daum C."/>
            <person name="Ng V."/>
            <person name="Clum A."/>
            <person name="Steindorff A."/>
            <person name="Ohm R.A."/>
            <person name="Martin F."/>
            <person name="Silar P."/>
            <person name="Natvig D.O."/>
            <person name="Lalanne C."/>
            <person name="Gautier V."/>
            <person name="Ament-Velasquez S.L."/>
            <person name="Kruys A."/>
            <person name="Hutchinson M.I."/>
            <person name="Powell A.J."/>
            <person name="Barry K."/>
            <person name="Miller A.N."/>
            <person name="Grigoriev I.V."/>
            <person name="Debuchy R."/>
            <person name="Gladieux P."/>
            <person name="Hiltunen Thoren M."/>
            <person name="Johannesson H."/>
        </authorList>
    </citation>
    <scope>NUCLEOTIDE SEQUENCE</scope>
    <source>
        <strain evidence="2">CBS 118394</strain>
    </source>
</reference>
<sequence>MVSQYLNWGTIKSLLIFFGPILLPKAIAYYRSYRNAPRHNIKIQPLPSAVFRSLLLLAAVSTFFLIRTLPILSPENVFTVTQSRLQIPADVLFTRLATMRANGSLSDFDTTLRAKFVNMESRLLYLQFGPSVLADCPFCAADDSSSYLYYAVPDLLAPHLLNWAAIAVATSAIVSGRYGSRWRTYATIAAIAIATTDIYLVSSYNYQANRRATRLQDLYFFYWRARVYRAAALAGLDALLAAVLYLTATHRAFVSPPSPAERVEMLSRVLSSVKGRVNAVGVVKNTANRDEELHARSTAYWNHEVRLMQDVMEEREVIEGVNDALQNRIDITTITRDADAYVTHLINEPTRKAQVQEE</sequence>